<evidence type="ECO:0000313" key="3">
    <source>
        <dbReference type="Proteomes" id="UP000823757"/>
    </source>
</evidence>
<reference evidence="2" key="2">
    <citation type="journal article" date="2021" name="PeerJ">
        <title>Extensive microbial diversity within the chicken gut microbiome revealed by metagenomics and culture.</title>
        <authorList>
            <person name="Gilroy R."/>
            <person name="Ravi A."/>
            <person name="Getino M."/>
            <person name="Pursley I."/>
            <person name="Horton D.L."/>
            <person name="Alikhan N.F."/>
            <person name="Baker D."/>
            <person name="Gharbi K."/>
            <person name="Hall N."/>
            <person name="Watson M."/>
            <person name="Adriaenssens E.M."/>
            <person name="Foster-Nyarko E."/>
            <person name="Jarju S."/>
            <person name="Secka A."/>
            <person name="Antonio M."/>
            <person name="Oren A."/>
            <person name="Chaudhuri R.R."/>
            <person name="La Ragione R."/>
            <person name="Hildebrand F."/>
            <person name="Pallen M.J."/>
        </authorList>
    </citation>
    <scope>NUCLEOTIDE SEQUENCE</scope>
    <source>
        <strain evidence="2">B1-13419</strain>
    </source>
</reference>
<evidence type="ECO:0000256" key="1">
    <source>
        <dbReference type="SAM" id="SignalP"/>
    </source>
</evidence>
<gene>
    <name evidence="2" type="ORF">IAB91_05035</name>
</gene>
<reference evidence="2" key="1">
    <citation type="submission" date="2020-10" db="EMBL/GenBank/DDBJ databases">
        <authorList>
            <person name="Gilroy R."/>
        </authorList>
    </citation>
    <scope>NUCLEOTIDE SEQUENCE</scope>
    <source>
        <strain evidence="2">B1-13419</strain>
    </source>
</reference>
<comment type="caution">
    <text evidence="2">The sequence shown here is derived from an EMBL/GenBank/DDBJ whole genome shotgun (WGS) entry which is preliminary data.</text>
</comment>
<keyword evidence="1" id="KW-0732">Signal</keyword>
<accession>A0A9D9NII8</accession>
<sequence length="454" mass="49914">MKHFALLFSAIILSTAAVNAADGETENHFKFYGFVRNFFAFDTRESVAGTGDLFYYLPKDVKMNSDGTQDLNARSSFRFLALTTRLGVDVTGYQVGRTKFGAKVETDFYAGLTGSTGTAQLRLRQAYATIGWDNLGMGRNSDATASVVLKLGQAWHPIAADQPHVTSLETGAPFNAFSRTPQVLMDANLGKHFTITSGAIWQMQYTSAGPSGSTADYIKYSGIPEMYLGFSYKAGGFLGRVGASVLSIKPRSTGVNADGVEVKVSDRITTVNPYIYLQYTKGSFQVKAKTIYSQGGEHMNLMSGYGVTSNSSPDGHWEYAPLQTSSTWASLSYGKKWQVMLMGGYIKNLGATEDFVTSDGKTSEKNFWFSKNGFQNLNAMWRVIPTVAYNIGKFTLALEYNLTAAQYGDPELRQEAGSDGKTVDVAYYSPRGLATDNLHWVYNSRIQMMVRFTF</sequence>
<dbReference type="EMBL" id="JADIMD010000077">
    <property type="protein sequence ID" value="MBO8474635.1"/>
    <property type="molecule type" value="Genomic_DNA"/>
</dbReference>
<dbReference type="AlphaFoldDB" id="A0A9D9NII8"/>
<feature type="chain" id="PRO_5038824114" description="Outer membrane protein" evidence="1">
    <location>
        <begin position="21"/>
        <end position="454"/>
    </location>
</feature>
<protein>
    <recommendedName>
        <fullName evidence="4">Outer membrane protein</fullName>
    </recommendedName>
</protein>
<feature type="signal peptide" evidence="1">
    <location>
        <begin position="1"/>
        <end position="20"/>
    </location>
</feature>
<evidence type="ECO:0008006" key="4">
    <source>
        <dbReference type="Google" id="ProtNLM"/>
    </source>
</evidence>
<evidence type="ECO:0000313" key="2">
    <source>
        <dbReference type="EMBL" id="MBO8474635.1"/>
    </source>
</evidence>
<dbReference type="Proteomes" id="UP000823757">
    <property type="component" value="Unassembled WGS sequence"/>
</dbReference>
<proteinExistence type="predicted"/>
<organism evidence="2 3">
    <name type="scientific">Candidatus Cryptobacteroides faecigallinarum</name>
    <dbReference type="NCBI Taxonomy" id="2840763"/>
    <lineage>
        <taxon>Bacteria</taxon>
        <taxon>Pseudomonadati</taxon>
        <taxon>Bacteroidota</taxon>
        <taxon>Bacteroidia</taxon>
        <taxon>Bacteroidales</taxon>
        <taxon>Candidatus Cryptobacteroides</taxon>
    </lineage>
</organism>
<name>A0A9D9NII8_9BACT</name>